<dbReference type="GO" id="GO:0004412">
    <property type="term" value="F:homoserine dehydrogenase activity"/>
    <property type="evidence" value="ECO:0007669"/>
    <property type="project" value="UniProtKB-EC"/>
</dbReference>
<dbReference type="PANTHER" id="PTHR37850">
    <property type="entry name" value="STRU PROTEIN"/>
    <property type="match status" value="1"/>
</dbReference>
<dbReference type="EC" id="1.1.1.3" evidence="2"/>
<feature type="domain" description="SAF" evidence="1">
    <location>
        <begin position="332"/>
        <end position="397"/>
    </location>
</feature>
<organism evidence="2">
    <name type="scientific">hydrothermal vent metagenome</name>
    <dbReference type="NCBI Taxonomy" id="652676"/>
    <lineage>
        <taxon>unclassified sequences</taxon>
        <taxon>metagenomes</taxon>
        <taxon>ecological metagenomes</taxon>
    </lineage>
</organism>
<dbReference type="InterPro" id="IPR048423">
    <property type="entry name" value="DRL_cat"/>
</dbReference>
<dbReference type="CDD" id="cd11616">
    <property type="entry name" value="SAF_DH_OX_like"/>
    <property type="match status" value="1"/>
</dbReference>
<dbReference type="Pfam" id="PF03447">
    <property type="entry name" value="NAD_binding_3"/>
    <property type="match status" value="1"/>
</dbReference>
<name>A0A160TNF5_9ZZZZ</name>
<dbReference type="SUPFAM" id="SSF51735">
    <property type="entry name" value="NAD(P)-binding Rossmann-fold domains"/>
    <property type="match status" value="1"/>
</dbReference>
<dbReference type="PANTHER" id="PTHR37850:SF3">
    <property type="entry name" value="BLR7815 PROTEIN"/>
    <property type="match status" value="1"/>
</dbReference>
<gene>
    <name evidence="2" type="ORF">MGWOODY_XGa394</name>
</gene>
<evidence type="ECO:0000313" key="2">
    <source>
        <dbReference type="EMBL" id="CUS49817.1"/>
    </source>
</evidence>
<dbReference type="Gene3D" id="3.40.50.720">
    <property type="entry name" value="NAD(P)-binding Rossmann-like Domain"/>
    <property type="match status" value="1"/>
</dbReference>
<evidence type="ECO:0000259" key="1">
    <source>
        <dbReference type="SMART" id="SM00858"/>
    </source>
</evidence>
<dbReference type="InterPro" id="IPR013974">
    <property type="entry name" value="SAF"/>
</dbReference>
<keyword evidence="2" id="KW-0560">Oxidoreductase</keyword>
<dbReference type="Pfam" id="PF21135">
    <property type="entry name" value="DRL_cat"/>
    <property type="match status" value="1"/>
</dbReference>
<dbReference type="SMART" id="SM00858">
    <property type="entry name" value="SAF"/>
    <property type="match status" value="1"/>
</dbReference>
<dbReference type="AlphaFoldDB" id="A0A160TNF5"/>
<dbReference type="EMBL" id="CZRL01000007">
    <property type="protein sequence ID" value="CUS49817.1"/>
    <property type="molecule type" value="Genomic_DNA"/>
</dbReference>
<dbReference type="InterPro" id="IPR036291">
    <property type="entry name" value="NAD(P)-bd_dom_sf"/>
</dbReference>
<accession>A0A160TNF5</accession>
<proteinExistence type="predicted"/>
<sequence length="419" mass="45021">MYLTQARQTAGIHIVGIADLDPARAMKQLTTAGWTAEQYAADNPADAMTKGSTWITENADQLIDLSEIDVVVEATGIPTAGIRHCRRAIAAGHHIVMVNVEADVVAGPLLAREAQAAGVVYSLAWGDQPALICEHVDWARTCGFEVVCAGKGTRYHPSYHELTPDSVWEVLQQYLEIDDPTSINMKMFNSFLDGSKSGIEMSAVCNTTGLTPQDNGLGFPPSSRFDLANICKPSEDGGILSRRGTTEVVSSLTRSGEPVPHHLAMGTYVVVEGAGDYAQQCFREYHMLQDSTGRYAALYRPTHMIGMELGVSVASVVLRGEPTGCPIGFYSDVVATAKHALTAGQILDGEGGHCVWGQQMPAAASIERGALPLGLAAEVKMHRNVAAGSILRWADVEFDDNDTAVRARREMEVAFSDCL</sequence>
<dbReference type="InterPro" id="IPR005106">
    <property type="entry name" value="Asp/hSer_DH_NAD-bd"/>
</dbReference>
<protein>
    <submittedName>
        <fullName evidence="2">Homoserine dehydrogenase</fullName>
        <ecNumber evidence="2">1.1.1.3</ecNumber>
    </submittedName>
</protein>
<reference evidence="2" key="1">
    <citation type="submission" date="2015-10" db="EMBL/GenBank/DDBJ databases">
        <authorList>
            <person name="Gilbert D.G."/>
        </authorList>
    </citation>
    <scope>NUCLEOTIDE SEQUENCE</scope>
</reference>
<dbReference type="GO" id="GO:0050661">
    <property type="term" value="F:NADP binding"/>
    <property type="evidence" value="ECO:0007669"/>
    <property type="project" value="InterPro"/>
</dbReference>